<feature type="signal peptide" evidence="2">
    <location>
        <begin position="1"/>
        <end position="23"/>
    </location>
</feature>
<dbReference type="AlphaFoldDB" id="A0A1M6A3T4"/>
<organism evidence="4 5">
    <name type="scientific">Hymenobacter daecheongensis DSM 21074</name>
    <dbReference type="NCBI Taxonomy" id="1121955"/>
    <lineage>
        <taxon>Bacteria</taxon>
        <taxon>Pseudomonadati</taxon>
        <taxon>Bacteroidota</taxon>
        <taxon>Cytophagia</taxon>
        <taxon>Cytophagales</taxon>
        <taxon>Hymenobacteraceae</taxon>
        <taxon>Hymenobacter</taxon>
    </lineage>
</organism>
<evidence type="ECO:0000259" key="3">
    <source>
        <dbReference type="Pfam" id="PF12849"/>
    </source>
</evidence>
<evidence type="ECO:0000313" key="5">
    <source>
        <dbReference type="Proteomes" id="UP000184418"/>
    </source>
</evidence>
<feature type="domain" description="PBP" evidence="3">
    <location>
        <begin position="32"/>
        <end position="293"/>
    </location>
</feature>
<keyword evidence="5" id="KW-1185">Reference proteome</keyword>
<dbReference type="PANTHER" id="PTHR30570:SF1">
    <property type="entry name" value="PHOSPHATE-BINDING PROTEIN PSTS"/>
    <property type="match status" value="1"/>
</dbReference>
<evidence type="ECO:0000313" key="4">
    <source>
        <dbReference type="EMBL" id="SHI31174.1"/>
    </source>
</evidence>
<evidence type="ECO:0000256" key="1">
    <source>
        <dbReference type="ARBA" id="ARBA00022729"/>
    </source>
</evidence>
<dbReference type="InterPro" id="IPR050811">
    <property type="entry name" value="Phosphate_ABC_transporter"/>
</dbReference>
<name>A0A1M6A3T4_9BACT</name>
<dbReference type="OrthoDB" id="1450880at2"/>
<protein>
    <submittedName>
        <fullName evidence="4">Phosphate transport system substrate-binding protein</fullName>
    </submittedName>
</protein>
<dbReference type="Pfam" id="PF12849">
    <property type="entry name" value="PBP_like_2"/>
    <property type="match status" value="1"/>
</dbReference>
<dbReference type="PANTHER" id="PTHR30570">
    <property type="entry name" value="PERIPLASMIC PHOSPHATE BINDING COMPONENT OF PHOSPHATE ABC TRANSPORTER"/>
    <property type="match status" value="1"/>
</dbReference>
<dbReference type="SUPFAM" id="SSF53850">
    <property type="entry name" value="Periplasmic binding protein-like II"/>
    <property type="match status" value="1"/>
</dbReference>
<accession>A0A1M6A3T4</accession>
<keyword evidence="1 2" id="KW-0732">Signal</keyword>
<dbReference type="Gene3D" id="3.40.190.10">
    <property type="entry name" value="Periplasmic binding protein-like II"/>
    <property type="match status" value="2"/>
</dbReference>
<dbReference type="RefSeq" id="WP_073104838.1">
    <property type="nucleotide sequence ID" value="NZ_FQYN01000001.1"/>
</dbReference>
<proteinExistence type="predicted"/>
<dbReference type="InterPro" id="IPR024370">
    <property type="entry name" value="PBP_domain"/>
</dbReference>
<dbReference type="EMBL" id="FQYN01000001">
    <property type="protein sequence ID" value="SHI31174.1"/>
    <property type="molecule type" value="Genomic_DNA"/>
</dbReference>
<dbReference type="STRING" id="1121955.SAMN02745146_0485"/>
<dbReference type="Proteomes" id="UP000184418">
    <property type="component" value="Unassembled WGS sequence"/>
</dbReference>
<feature type="chain" id="PRO_5009915570" evidence="2">
    <location>
        <begin position="24"/>
        <end position="320"/>
    </location>
</feature>
<reference evidence="4 5" key="1">
    <citation type="submission" date="2016-11" db="EMBL/GenBank/DDBJ databases">
        <authorList>
            <person name="Jaros S."/>
            <person name="Januszkiewicz K."/>
            <person name="Wedrychowicz H."/>
        </authorList>
    </citation>
    <scope>NUCLEOTIDE SEQUENCE [LARGE SCALE GENOMIC DNA]</scope>
    <source>
        <strain evidence="4 5">DSM 21074</strain>
    </source>
</reference>
<dbReference type="PROSITE" id="PS51257">
    <property type="entry name" value="PROKAR_LIPOPROTEIN"/>
    <property type="match status" value="1"/>
</dbReference>
<evidence type="ECO:0000256" key="2">
    <source>
        <dbReference type="SAM" id="SignalP"/>
    </source>
</evidence>
<sequence length="320" mass="34322">MNNNLWKAGVALALSSFSLVACNSVGNSGAAAETDTTTSGSISISVDETFAPILASQVDTFQKLYQSAKVKAAYKPEQAAIQDLIDNKARVIVVARQLTGAETAEFDRLKLVPRAIKLATDGLAIIVHPSNPDSLLTIAQLRDIFTGKTADWNQVSGKKKLGAINVVFDANRSSTARYVQDSVTRGAALTQRVFAAKSNPALLDYVATHPSAIGVVGANWISDRDDEAVQRFLKRVRVVGISANPNPQKAEDYVQPYQAYMALKTYPLRRDVYLISREARAGLGTGFASFAAGNKGQLIILKSGLVPAVGQTRIINTNKL</sequence>
<gene>
    <name evidence="4" type="ORF">SAMN02745146_0485</name>
</gene>